<dbReference type="OrthoDB" id="10517778at2759"/>
<name>A0A0K2TJJ0_LEPSM</name>
<keyword evidence="1" id="KW-1133">Transmembrane helix</keyword>
<accession>A0A0K2TJJ0</accession>
<evidence type="ECO:0000256" key="1">
    <source>
        <dbReference type="SAM" id="Phobius"/>
    </source>
</evidence>
<reference evidence="2" key="1">
    <citation type="submission" date="2014-05" db="EMBL/GenBank/DDBJ databases">
        <authorList>
            <person name="Chronopoulou M."/>
        </authorList>
    </citation>
    <scope>NUCLEOTIDE SEQUENCE</scope>
    <source>
        <tissue evidence="2">Whole organism</tissue>
    </source>
</reference>
<protein>
    <submittedName>
        <fullName evidence="2">Uncharacterized protein</fullName>
    </submittedName>
</protein>
<dbReference type="EMBL" id="HACA01008728">
    <property type="protein sequence ID" value="CDW26089.1"/>
    <property type="molecule type" value="Transcribed_RNA"/>
</dbReference>
<proteinExistence type="predicted"/>
<organism evidence="2">
    <name type="scientific">Lepeophtheirus salmonis</name>
    <name type="common">Salmon louse</name>
    <name type="synonym">Caligus salmonis</name>
    <dbReference type="NCBI Taxonomy" id="72036"/>
    <lineage>
        <taxon>Eukaryota</taxon>
        <taxon>Metazoa</taxon>
        <taxon>Ecdysozoa</taxon>
        <taxon>Arthropoda</taxon>
        <taxon>Crustacea</taxon>
        <taxon>Multicrustacea</taxon>
        <taxon>Hexanauplia</taxon>
        <taxon>Copepoda</taxon>
        <taxon>Siphonostomatoida</taxon>
        <taxon>Caligidae</taxon>
        <taxon>Lepeophtheirus</taxon>
    </lineage>
</organism>
<sequence>MAAIIAQMTRANRERKKKKRYEISKCLYDLPPFNEKYEPEIHNRYLRGLKAQNANQELEEIRNCIIQRFEEKTKVKDVNKSFSRRTCIIEATIIIGTLSIVPSLSIIILLFWPDDVDNLFEDGNGG</sequence>
<keyword evidence="1" id="KW-0812">Transmembrane</keyword>
<feature type="transmembrane region" description="Helical" evidence="1">
    <location>
        <begin position="88"/>
        <end position="112"/>
    </location>
</feature>
<keyword evidence="1" id="KW-0472">Membrane</keyword>
<dbReference type="AlphaFoldDB" id="A0A0K2TJJ0"/>
<evidence type="ECO:0000313" key="2">
    <source>
        <dbReference type="EMBL" id="CDW26089.1"/>
    </source>
</evidence>